<gene>
    <name evidence="2" type="ORF">BCR35DRAFT_270464</name>
</gene>
<dbReference type="InParanoid" id="A0A1Y2DZF1"/>
<organism evidence="2 3">
    <name type="scientific">Leucosporidium creatinivorum</name>
    <dbReference type="NCBI Taxonomy" id="106004"/>
    <lineage>
        <taxon>Eukaryota</taxon>
        <taxon>Fungi</taxon>
        <taxon>Dikarya</taxon>
        <taxon>Basidiomycota</taxon>
        <taxon>Pucciniomycotina</taxon>
        <taxon>Microbotryomycetes</taxon>
        <taxon>Leucosporidiales</taxon>
        <taxon>Leucosporidium</taxon>
    </lineage>
</organism>
<accession>A0A1Y2DZF1</accession>
<proteinExistence type="predicted"/>
<protein>
    <submittedName>
        <fullName evidence="2">Uncharacterized protein</fullName>
    </submittedName>
</protein>
<feature type="compositionally biased region" description="Low complexity" evidence="1">
    <location>
        <begin position="14"/>
        <end position="24"/>
    </location>
</feature>
<name>A0A1Y2DZF1_9BASI</name>
<feature type="compositionally biased region" description="Acidic residues" evidence="1">
    <location>
        <begin position="52"/>
        <end position="62"/>
    </location>
</feature>
<evidence type="ECO:0000313" key="2">
    <source>
        <dbReference type="EMBL" id="ORY64607.1"/>
    </source>
</evidence>
<dbReference type="AlphaFoldDB" id="A0A1Y2DZF1"/>
<sequence>MDNYTPSVSPIPPAARAAYQAQQQNHKRTTTLDELEDLGIGNSKSRKPGFDSIDEQAGEGEDGATTPTDPYAPKPKAQPAKQEPPKPELKTSQSKSWLGGWFKREASPVNNGPGPVKAKLGEETSFVYDADLKKWVMKVSLSDSSPSNSR</sequence>
<dbReference type="Proteomes" id="UP000193467">
    <property type="component" value="Unassembled WGS sequence"/>
</dbReference>
<evidence type="ECO:0000313" key="3">
    <source>
        <dbReference type="Proteomes" id="UP000193467"/>
    </source>
</evidence>
<evidence type="ECO:0000256" key="1">
    <source>
        <dbReference type="SAM" id="MobiDB-lite"/>
    </source>
</evidence>
<dbReference type="EMBL" id="MCGR01000066">
    <property type="protein sequence ID" value="ORY64607.1"/>
    <property type="molecule type" value="Genomic_DNA"/>
</dbReference>
<keyword evidence="3" id="KW-1185">Reference proteome</keyword>
<reference evidence="2 3" key="1">
    <citation type="submission" date="2016-07" db="EMBL/GenBank/DDBJ databases">
        <title>Pervasive Adenine N6-methylation of Active Genes in Fungi.</title>
        <authorList>
            <consortium name="DOE Joint Genome Institute"/>
            <person name="Mondo S.J."/>
            <person name="Dannebaum R.O."/>
            <person name="Kuo R.C."/>
            <person name="Labutti K."/>
            <person name="Haridas S."/>
            <person name="Kuo A."/>
            <person name="Salamov A."/>
            <person name="Ahrendt S.R."/>
            <person name="Lipzen A."/>
            <person name="Sullivan W."/>
            <person name="Andreopoulos W.B."/>
            <person name="Clum A."/>
            <person name="Lindquist E."/>
            <person name="Daum C."/>
            <person name="Ramamoorthy G.K."/>
            <person name="Gryganskyi A."/>
            <person name="Culley D."/>
            <person name="Magnuson J.K."/>
            <person name="James T.Y."/>
            <person name="O'Malley M.A."/>
            <person name="Stajich J.E."/>
            <person name="Spatafora J.W."/>
            <person name="Visel A."/>
            <person name="Grigoriev I.V."/>
        </authorList>
    </citation>
    <scope>NUCLEOTIDE SEQUENCE [LARGE SCALE GENOMIC DNA]</scope>
    <source>
        <strain evidence="2 3">62-1032</strain>
    </source>
</reference>
<feature type="region of interest" description="Disordered" evidence="1">
    <location>
        <begin position="1"/>
        <end position="120"/>
    </location>
</feature>
<comment type="caution">
    <text evidence="2">The sequence shown here is derived from an EMBL/GenBank/DDBJ whole genome shotgun (WGS) entry which is preliminary data.</text>
</comment>
<dbReference type="OrthoDB" id="3258589at2759"/>